<dbReference type="HOGENOM" id="CLU_2649468_0_0_9"/>
<keyword evidence="2" id="KW-1185">Reference proteome</keyword>
<dbReference type="AlphaFoldDB" id="B0TGM4"/>
<accession>B0TGM4</accession>
<reference evidence="1 2" key="1">
    <citation type="journal article" date="2008" name="J. Bacteriol.">
        <title>The genome of Heliobacterium modesticaldum, a phototrophic representative of the Firmicutes containing the simplest photosynthetic apparatus.</title>
        <authorList>
            <person name="Sattley W.M."/>
            <person name="Madigan M.T."/>
            <person name="Swingley W.D."/>
            <person name="Cheung P.C."/>
            <person name="Clocksin K.M."/>
            <person name="Conrad A.L."/>
            <person name="Dejesa L.C."/>
            <person name="Honchak B.M."/>
            <person name="Jung D.O."/>
            <person name="Karbach L.E."/>
            <person name="Kurdoglu A."/>
            <person name="Lahiri S."/>
            <person name="Mastrian S.D."/>
            <person name="Page L.E."/>
            <person name="Taylor H.L."/>
            <person name="Wang Z.T."/>
            <person name="Raymond J."/>
            <person name="Chen M."/>
            <person name="Blankenship R.E."/>
            <person name="Touchman J.W."/>
        </authorList>
    </citation>
    <scope>NUCLEOTIDE SEQUENCE [LARGE SCALE GENOMIC DNA]</scope>
    <source>
        <strain evidence="2">ATCC 51547 / Ice1</strain>
    </source>
</reference>
<organism evidence="1 2">
    <name type="scientific">Heliobacterium modesticaldum (strain ATCC 51547 / Ice1)</name>
    <dbReference type="NCBI Taxonomy" id="498761"/>
    <lineage>
        <taxon>Bacteria</taxon>
        <taxon>Bacillati</taxon>
        <taxon>Bacillota</taxon>
        <taxon>Clostridia</taxon>
        <taxon>Eubacteriales</taxon>
        <taxon>Heliobacteriaceae</taxon>
        <taxon>Heliomicrobium</taxon>
    </lineage>
</organism>
<dbReference type="EMBL" id="CP000930">
    <property type="protein sequence ID" value="ABZ83285.1"/>
    <property type="molecule type" value="Genomic_DNA"/>
</dbReference>
<proteinExistence type="predicted"/>
<protein>
    <submittedName>
        <fullName evidence="1">Uncharacterized protein</fullName>
    </submittedName>
</protein>
<evidence type="ECO:0000313" key="1">
    <source>
        <dbReference type="EMBL" id="ABZ83285.1"/>
    </source>
</evidence>
<dbReference type="KEGG" id="hmo:HM1_1292"/>
<gene>
    <name evidence="1" type="ORF">HM1_1292</name>
</gene>
<sequence>MFHIATNLQFPKKQAPINLTIYYIRRKPSAPNLILSVINRFSDIFVSKGRLGARVLQDLQNEKWNRIGKTAPDSRL</sequence>
<dbReference type="STRING" id="498761.HM1_1292"/>
<dbReference type="Proteomes" id="UP000008550">
    <property type="component" value="Chromosome"/>
</dbReference>
<name>B0TGM4_HELMI</name>
<evidence type="ECO:0000313" key="2">
    <source>
        <dbReference type="Proteomes" id="UP000008550"/>
    </source>
</evidence>